<dbReference type="InterPro" id="IPR029045">
    <property type="entry name" value="ClpP/crotonase-like_dom_sf"/>
</dbReference>
<evidence type="ECO:0000313" key="4">
    <source>
        <dbReference type="Proteomes" id="UP001596022"/>
    </source>
</evidence>
<dbReference type="Proteomes" id="UP001596022">
    <property type="component" value="Unassembled WGS sequence"/>
</dbReference>
<gene>
    <name evidence="3" type="ORF">ACFO4N_10395</name>
</gene>
<dbReference type="Gene3D" id="3.90.226.10">
    <property type="entry name" value="2-enoyl-CoA Hydratase, Chain A, domain 1"/>
    <property type="match status" value="1"/>
</dbReference>
<accession>A0ABV9GMH6</accession>
<dbReference type="PANTHER" id="PTHR11941">
    <property type="entry name" value="ENOYL-COA HYDRATASE-RELATED"/>
    <property type="match status" value="1"/>
</dbReference>
<dbReference type="Gene3D" id="1.10.12.10">
    <property type="entry name" value="Lyase 2-enoyl-coa Hydratase, Chain A, domain 2"/>
    <property type="match status" value="1"/>
</dbReference>
<dbReference type="SUPFAM" id="SSF52096">
    <property type="entry name" value="ClpP/crotonase"/>
    <property type="match status" value="1"/>
</dbReference>
<dbReference type="EMBL" id="JBHSFW010000005">
    <property type="protein sequence ID" value="MFC4619123.1"/>
    <property type="molecule type" value="Genomic_DNA"/>
</dbReference>
<keyword evidence="4" id="KW-1185">Reference proteome</keyword>
<dbReference type="InterPro" id="IPR014748">
    <property type="entry name" value="Enoyl-CoA_hydra_C"/>
</dbReference>
<comment type="similarity">
    <text evidence="1">Belongs to the enoyl-CoA hydratase/isomerase family.</text>
</comment>
<sequence>MYETVSFEKADGVGWLTLNRPEKLNAFTATMNREVTDLLKQVEKDDSLRALVITGSGRAFCAGEDLSGLKTDTHHGDLLRKRYNPMIQRLYTLEKPTIAMVGGAAAGAGMSLALACDFRIASEQASFLEAFVHIGLVPDSGSLYFLPRIVGYAKALELAVLGEKVGAEEAKAIGLVTQVVPSEKLREETAAFAGRLADMPTKAIGLMKRYMRQSFETRVDKMLENEAYAQRTAGLTEDHREGVAAFLEKRKPVYKGY</sequence>
<evidence type="ECO:0000313" key="3">
    <source>
        <dbReference type="EMBL" id="MFC4619123.1"/>
    </source>
</evidence>
<dbReference type="CDD" id="cd06558">
    <property type="entry name" value="crotonase-like"/>
    <property type="match status" value="1"/>
</dbReference>
<dbReference type="RefSeq" id="WP_376846221.1">
    <property type="nucleotide sequence ID" value="NZ_JBHSFW010000005.1"/>
</dbReference>
<dbReference type="InterPro" id="IPR001753">
    <property type="entry name" value="Enoyl-CoA_hydra/iso"/>
</dbReference>
<evidence type="ECO:0000256" key="2">
    <source>
        <dbReference type="ARBA" id="ARBA00023239"/>
    </source>
</evidence>
<organism evidence="3 4">
    <name type="scientific">Camelliibacillus cellulosilyticus</name>
    <dbReference type="NCBI Taxonomy" id="2174486"/>
    <lineage>
        <taxon>Bacteria</taxon>
        <taxon>Bacillati</taxon>
        <taxon>Bacillota</taxon>
        <taxon>Bacilli</taxon>
        <taxon>Bacillales</taxon>
        <taxon>Sporolactobacillaceae</taxon>
        <taxon>Camelliibacillus</taxon>
    </lineage>
</organism>
<reference evidence="4" key="1">
    <citation type="journal article" date="2019" name="Int. J. Syst. Evol. Microbiol.">
        <title>The Global Catalogue of Microorganisms (GCM) 10K type strain sequencing project: providing services to taxonomists for standard genome sequencing and annotation.</title>
        <authorList>
            <consortium name="The Broad Institute Genomics Platform"/>
            <consortium name="The Broad Institute Genome Sequencing Center for Infectious Disease"/>
            <person name="Wu L."/>
            <person name="Ma J."/>
        </authorList>
    </citation>
    <scope>NUCLEOTIDE SEQUENCE [LARGE SCALE GENOMIC DNA]</scope>
    <source>
        <strain evidence="4">CGMCC 1.16306</strain>
    </source>
</reference>
<evidence type="ECO:0000256" key="1">
    <source>
        <dbReference type="ARBA" id="ARBA00005254"/>
    </source>
</evidence>
<protein>
    <submittedName>
        <fullName evidence="3">Enoyl-CoA hydratase-related protein</fullName>
    </submittedName>
</protein>
<keyword evidence="2" id="KW-0456">Lyase</keyword>
<proteinExistence type="inferred from homology"/>
<name>A0ABV9GMH6_9BACL</name>
<dbReference type="Pfam" id="PF00378">
    <property type="entry name" value="ECH_1"/>
    <property type="match status" value="1"/>
</dbReference>
<comment type="caution">
    <text evidence="3">The sequence shown here is derived from an EMBL/GenBank/DDBJ whole genome shotgun (WGS) entry which is preliminary data.</text>
</comment>
<dbReference type="PANTHER" id="PTHR11941:SF133">
    <property type="entry name" value="1,2-EPOXYPHENYLACETYL-COA ISOMERASE"/>
    <property type="match status" value="1"/>
</dbReference>